<evidence type="ECO:0000313" key="8">
    <source>
        <dbReference type="EMBL" id="GMN62860.1"/>
    </source>
</evidence>
<name>A0AA88DXH1_FICCA</name>
<reference evidence="8" key="1">
    <citation type="submission" date="2023-07" db="EMBL/GenBank/DDBJ databases">
        <title>draft genome sequence of fig (Ficus carica).</title>
        <authorList>
            <person name="Takahashi T."/>
            <person name="Nishimura K."/>
        </authorList>
    </citation>
    <scope>NUCLEOTIDE SEQUENCE</scope>
</reference>
<dbReference type="SUPFAM" id="SSF51197">
    <property type="entry name" value="Clavaminate synthase-like"/>
    <property type="match status" value="1"/>
</dbReference>
<proteinExistence type="inferred from homology"/>
<organism evidence="8 9">
    <name type="scientific">Ficus carica</name>
    <name type="common">Common fig</name>
    <dbReference type="NCBI Taxonomy" id="3494"/>
    <lineage>
        <taxon>Eukaryota</taxon>
        <taxon>Viridiplantae</taxon>
        <taxon>Streptophyta</taxon>
        <taxon>Embryophyta</taxon>
        <taxon>Tracheophyta</taxon>
        <taxon>Spermatophyta</taxon>
        <taxon>Magnoliopsida</taxon>
        <taxon>eudicotyledons</taxon>
        <taxon>Gunneridae</taxon>
        <taxon>Pentapetalae</taxon>
        <taxon>rosids</taxon>
        <taxon>fabids</taxon>
        <taxon>Rosales</taxon>
        <taxon>Moraceae</taxon>
        <taxon>Ficeae</taxon>
        <taxon>Ficus</taxon>
    </lineage>
</organism>
<dbReference type="Gene3D" id="2.60.120.330">
    <property type="entry name" value="B-lactam Antibiotic, Isopenicillin N Synthase, Chain"/>
    <property type="match status" value="1"/>
</dbReference>
<dbReference type="Pfam" id="PF03171">
    <property type="entry name" value="2OG-FeII_Oxy"/>
    <property type="match status" value="1"/>
</dbReference>
<dbReference type="InterPro" id="IPR044861">
    <property type="entry name" value="IPNS-like_FE2OG_OXY"/>
</dbReference>
<dbReference type="InterPro" id="IPR005123">
    <property type="entry name" value="Oxoglu/Fe-dep_dioxygenase_dom"/>
</dbReference>
<protein>
    <recommendedName>
        <fullName evidence="7">Fe2OG dioxygenase domain-containing protein</fullName>
    </recommendedName>
</protein>
<evidence type="ECO:0000256" key="5">
    <source>
        <dbReference type="ARBA" id="ARBA00023004"/>
    </source>
</evidence>
<dbReference type="PANTHER" id="PTHR10209:SF884">
    <property type="entry name" value="1-AMINOCYCLOPROPANE-1-CARBOXYLATE OXIDASE HOMOLOG 1-LIKE"/>
    <property type="match status" value="1"/>
</dbReference>
<dbReference type="GO" id="GO:0051213">
    <property type="term" value="F:dioxygenase activity"/>
    <property type="evidence" value="ECO:0007669"/>
    <property type="project" value="UniProtKB-ARBA"/>
</dbReference>
<keyword evidence="5 6" id="KW-0408">Iron</keyword>
<keyword evidence="3 6" id="KW-0479">Metal-binding</keyword>
<dbReference type="Gramene" id="FCD_00021447-RA">
    <property type="protein sequence ID" value="FCD_00021447-RA:cds"/>
    <property type="gene ID" value="FCD_00021447"/>
</dbReference>
<dbReference type="InterPro" id="IPR027443">
    <property type="entry name" value="IPNS-like_sf"/>
</dbReference>
<dbReference type="FunFam" id="2.60.120.330:FF:000005">
    <property type="entry name" value="1-aminocyclopropane-1-carboxylate oxidase homolog 1"/>
    <property type="match status" value="1"/>
</dbReference>
<dbReference type="AlphaFoldDB" id="A0AA88DXH1"/>
<dbReference type="GO" id="GO:0046872">
    <property type="term" value="F:metal ion binding"/>
    <property type="evidence" value="ECO:0007669"/>
    <property type="project" value="UniProtKB-KW"/>
</dbReference>
<evidence type="ECO:0000256" key="6">
    <source>
        <dbReference type="RuleBase" id="RU003682"/>
    </source>
</evidence>
<keyword evidence="4 6" id="KW-0560">Oxidoreductase</keyword>
<feature type="domain" description="Fe2OG dioxygenase" evidence="7">
    <location>
        <begin position="205"/>
        <end position="284"/>
    </location>
</feature>
<comment type="cofactor">
    <cofactor evidence="1">
        <name>Fe cation</name>
        <dbReference type="ChEBI" id="CHEBI:24875"/>
    </cofactor>
</comment>
<dbReference type="PROSITE" id="PS51471">
    <property type="entry name" value="FE2OG_OXY"/>
    <property type="match status" value="1"/>
</dbReference>
<accession>A0AA88DXH1</accession>
<evidence type="ECO:0000256" key="3">
    <source>
        <dbReference type="ARBA" id="ARBA00022723"/>
    </source>
</evidence>
<evidence type="ECO:0000256" key="4">
    <source>
        <dbReference type="ARBA" id="ARBA00023002"/>
    </source>
</evidence>
<dbReference type="Pfam" id="PF14226">
    <property type="entry name" value="DIOX_N"/>
    <property type="match status" value="1"/>
</dbReference>
<dbReference type="EMBL" id="BTGU01000136">
    <property type="protein sequence ID" value="GMN62860.1"/>
    <property type="molecule type" value="Genomic_DNA"/>
</dbReference>
<evidence type="ECO:0000259" key="7">
    <source>
        <dbReference type="PROSITE" id="PS51471"/>
    </source>
</evidence>
<gene>
    <name evidence="8" type="ORF">TIFTF001_031941</name>
</gene>
<comment type="similarity">
    <text evidence="2 6">Belongs to the iron/ascorbate-dependent oxidoreductase family.</text>
</comment>
<evidence type="ECO:0000256" key="2">
    <source>
        <dbReference type="ARBA" id="ARBA00008056"/>
    </source>
</evidence>
<sequence>MEYDRKGELKAFDESKTGVKGLIESGVTRIPRIFIHDQKKLDEYSLASEESNYSIPIIDLEDVNKCGNRRKEVTERVGDASQKWGFFQVVNHGIRSSVLEEMIDGVRRFHELDPEVRKKFYTRDETRKVMYNTNFDFYQAPAANWRDSLFCAMAPSPPSSQELPHVCRDITVEYSNQVMKLGQTLLELLSEALGLGPNHLREMGCAEGLYLIGQYYPACPQPNLTLGCTKHTDSAFMTFVLQDQLGGLQVLHQNQWVNVTPIPGALVVNLGDMMQASFYWLIKI</sequence>
<dbReference type="PANTHER" id="PTHR10209">
    <property type="entry name" value="OXIDOREDUCTASE, 2OG-FE II OXYGENASE FAMILY PROTEIN"/>
    <property type="match status" value="1"/>
</dbReference>
<comment type="caution">
    <text evidence="8">The sequence shown here is derived from an EMBL/GenBank/DDBJ whole genome shotgun (WGS) entry which is preliminary data.</text>
</comment>
<dbReference type="InterPro" id="IPR026992">
    <property type="entry name" value="DIOX_N"/>
</dbReference>
<evidence type="ECO:0000313" key="9">
    <source>
        <dbReference type="Proteomes" id="UP001187192"/>
    </source>
</evidence>
<dbReference type="Proteomes" id="UP001187192">
    <property type="component" value="Unassembled WGS sequence"/>
</dbReference>
<evidence type="ECO:0000256" key="1">
    <source>
        <dbReference type="ARBA" id="ARBA00001962"/>
    </source>
</evidence>
<keyword evidence="9" id="KW-1185">Reference proteome</keyword>